<evidence type="ECO:0000313" key="2">
    <source>
        <dbReference type="Proteomes" id="UP001055712"/>
    </source>
</evidence>
<proteinExistence type="predicted"/>
<gene>
    <name evidence="1" type="ORF">D9Q98_003674</name>
</gene>
<sequence>MAGSGDLGEALASLDRAIQAGARMLSALGTRLTAGMHSDGASMINVSAQLLAACATCSSLTTITINVQLEKAASALCCCTKLPLECGMDQGTTAHFTAQAPPEALLKWLSVAVSASSALQASSQDRGVARTVQAAVVNVIARITCNVPYRHFADALRLDTALQHSAVQLLVPMLHATAVTAQLLADRWPPLQDFTRTTFDVTSALTSSALCGTFKELLTQPASDGGISTSTRLVLQLTGDAQGQRSAHSAAAACPFGSLADVPVCAGTGGSWSAADCEAAVEGLWLFHTTLCRFIHSIAAGSVDIPDVAMFRMNNKMFIALPCSMEAAVCVAKTASSGQPAAMPRHLLAMSVAHAEAVLAAGIYLPAPSDIDVAVELLSAIRHGPSALAASPPMRQALEGLAEGLGRAAEGSDAAASLRNEVVALLHREPQPGDGLELAQALGAARLAEQESAG</sequence>
<dbReference type="Proteomes" id="UP001055712">
    <property type="component" value="Unassembled WGS sequence"/>
</dbReference>
<name>A0A9D4TTC6_CHLVU</name>
<keyword evidence="2" id="KW-1185">Reference proteome</keyword>
<dbReference type="EMBL" id="SIDB01000004">
    <property type="protein sequence ID" value="KAI3433871.1"/>
    <property type="molecule type" value="Genomic_DNA"/>
</dbReference>
<accession>A0A9D4TTC6</accession>
<reference evidence="1" key="2">
    <citation type="submission" date="2020-11" db="EMBL/GenBank/DDBJ databases">
        <authorList>
            <person name="Cecchin M."/>
            <person name="Marcolungo L."/>
            <person name="Rossato M."/>
            <person name="Girolomoni L."/>
            <person name="Cosentino E."/>
            <person name="Cuine S."/>
            <person name="Li-Beisson Y."/>
            <person name="Delledonne M."/>
            <person name="Ballottari M."/>
        </authorList>
    </citation>
    <scope>NUCLEOTIDE SEQUENCE</scope>
    <source>
        <strain evidence="1">211/11P</strain>
        <tissue evidence="1">Whole cell</tissue>
    </source>
</reference>
<organism evidence="1 2">
    <name type="scientific">Chlorella vulgaris</name>
    <name type="common">Green alga</name>
    <dbReference type="NCBI Taxonomy" id="3077"/>
    <lineage>
        <taxon>Eukaryota</taxon>
        <taxon>Viridiplantae</taxon>
        <taxon>Chlorophyta</taxon>
        <taxon>core chlorophytes</taxon>
        <taxon>Trebouxiophyceae</taxon>
        <taxon>Chlorellales</taxon>
        <taxon>Chlorellaceae</taxon>
        <taxon>Chlorella clade</taxon>
        <taxon>Chlorella</taxon>
    </lineage>
</organism>
<reference evidence="1" key="1">
    <citation type="journal article" date="2019" name="Plant J.">
        <title>Chlorella vulgaris genome assembly and annotation reveals the molecular basis for metabolic acclimation to high light conditions.</title>
        <authorList>
            <person name="Cecchin M."/>
            <person name="Marcolungo L."/>
            <person name="Rossato M."/>
            <person name="Girolomoni L."/>
            <person name="Cosentino E."/>
            <person name="Cuine S."/>
            <person name="Li-Beisson Y."/>
            <person name="Delledonne M."/>
            <person name="Ballottari M."/>
        </authorList>
    </citation>
    <scope>NUCLEOTIDE SEQUENCE</scope>
    <source>
        <strain evidence="1">211/11P</strain>
    </source>
</reference>
<protein>
    <submittedName>
        <fullName evidence="1">Uncharacterized protein</fullName>
    </submittedName>
</protein>
<evidence type="ECO:0000313" key="1">
    <source>
        <dbReference type="EMBL" id="KAI3433871.1"/>
    </source>
</evidence>
<dbReference type="AlphaFoldDB" id="A0A9D4TTC6"/>
<comment type="caution">
    <text evidence="1">The sequence shown here is derived from an EMBL/GenBank/DDBJ whole genome shotgun (WGS) entry which is preliminary data.</text>
</comment>